<protein>
    <submittedName>
        <fullName evidence="1">Uncharacterized protein</fullName>
    </submittedName>
</protein>
<accession>A0ABW9IXI6</accession>
<comment type="caution">
    <text evidence="1">The sequence shown here is derived from an EMBL/GenBank/DDBJ whole genome shotgun (WGS) entry which is preliminary data.</text>
</comment>
<proteinExistence type="predicted"/>
<reference evidence="1 2" key="1">
    <citation type="submission" date="2024-12" db="EMBL/GenBank/DDBJ databases">
        <title>Forecasting of Potato common scab and diversities of Pathogenic streptomyces spp. in china.</title>
        <authorList>
            <person name="Handique U."/>
            <person name="Wu J."/>
        </authorList>
    </citation>
    <scope>NUCLEOTIDE SEQUENCE [LARGE SCALE GENOMIC DNA]</scope>
    <source>
        <strain evidence="1 2">ZRIMU1585</strain>
    </source>
</reference>
<dbReference type="RefSeq" id="WP_369276661.1">
    <property type="nucleotide sequence ID" value="NZ_JBJVMW010000032.1"/>
</dbReference>
<evidence type="ECO:0000313" key="1">
    <source>
        <dbReference type="EMBL" id="MFM9652691.1"/>
    </source>
</evidence>
<evidence type="ECO:0000313" key="2">
    <source>
        <dbReference type="Proteomes" id="UP001631993"/>
    </source>
</evidence>
<sequence>MDLNVATAASGLPPEAPALRLIERPFVRENAFGLWPPGASWVRGVLIGGLPAFAAAFLGRRSGDVVPSVSVISGATAIYSNTAAARLAITDRASPNPDLPLLVVPWRVSWAGGGVG</sequence>
<dbReference type="EMBL" id="JBJVNE010000031">
    <property type="protein sequence ID" value="MFM9652691.1"/>
    <property type="molecule type" value="Genomic_DNA"/>
</dbReference>
<gene>
    <name evidence="1" type="ORF">ACKI1S_42135</name>
</gene>
<organism evidence="1 2">
    <name type="scientific">Streptomyces galilaeus</name>
    <dbReference type="NCBI Taxonomy" id="33899"/>
    <lineage>
        <taxon>Bacteria</taxon>
        <taxon>Bacillati</taxon>
        <taxon>Actinomycetota</taxon>
        <taxon>Actinomycetes</taxon>
        <taxon>Kitasatosporales</taxon>
        <taxon>Streptomycetaceae</taxon>
        <taxon>Streptomyces</taxon>
    </lineage>
</organism>
<dbReference type="Proteomes" id="UP001631993">
    <property type="component" value="Unassembled WGS sequence"/>
</dbReference>
<keyword evidence="2" id="KW-1185">Reference proteome</keyword>
<name>A0ABW9IXI6_STRGJ</name>